<dbReference type="Pfam" id="PF00990">
    <property type="entry name" value="GGDEF"/>
    <property type="match status" value="1"/>
</dbReference>
<protein>
    <submittedName>
        <fullName evidence="4">Signal transduction diguanylate cyclase</fullName>
    </submittedName>
</protein>
<keyword evidence="1" id="KW-0812">Transmembrane</keyword>
<comment type="caution">
    <text evidence="4">The sequence shown here is derived from an EMBL/GenBank/DDBJ whole genome shotgun (WGS) entry which is preliminary data.</text>
</comment>
<feature type="transmembrane region" description="Helical" evidence="1">
    <location>
        <begin position="48"/>
        <end position="72"/>
    </location>
</feature>
<dbReference type="InterPro" id="IPR043128">
    <property type="entry name" value="Rev_trsase/Diguanyl_cyclase"/>
</dbReference>
<feature type="domain" description="EAL" evidence="2">
    <location>
        <begin position="361"/>
        <end position="613"/>
    </location>
</feature>
<gene>
    <name evidence="4" type="ORF">FD14_GL001099</name>
</gene>
<dbReference type="SMART" id="SM00267">
    <property type="entry name" value="GGDEF"/>
    <property type="match status" value="1"/>
</dbReference>
<dbReference type="SMART" id="SM00052">
    <property type="entry name" value="EAL"/>
    <property type="match status" value="1"/>
</dbReference>
<evidence type="ECO:0000256" key="1">
    <source>
        <dbReference type="SAM" id="Phobius"/>
    </source>
</evidence>
<feature type="transmembrane region" description="Helical" evidence="1">
    <location>
        <begin position="186"/>
        <end position="202"/>
    </location>
</feature>
<dbReference type="InterPro" id="IPR050706">
    <property type="entry name" value="Cyclic-di-GMP_PDE-like"/>
</dbReference>
<dbReference type="InterPro" id="IPR000160">
    <property type="entry name" value="GGDEF_dom"/>
</dbReference>
<dbReference type="GO" id="GO:0071111">
    <property type="term" value="F:cyclic-guanylate-specific phosphodiesterase activity"/>
    <property type="evidence" value="ECO:0007669"/>
    <property type="project" value="InterPro"/>
</dbReference>
<dbReference type="Pfam" id="PF00563">
    <property type="entry name" value="EAL"/>
    <property type="match status" value="1"/>
</dbReference>
<accession>A0A0R2F937</accession>
<reference evidence="4 5" key="1">
    <citation type="journal article" date="2015" name="Genome Announc.">
        <title>Expanding the biotechnology potential of lactobacilli through comparative genomics of 213 strains and associated genera.</title>
        <authorList>
            <person name="Sun Z."/>
            <person name="Harris H.M."/>
            <person name="McCann A."/>
            <person name="Guo C."/>
            <person name="Argimon S."/>
            <person name="Zhang W."/>
            <person name="Yang X."/>
            <person name="Jeffery I.B."/>
            <person name="Cooney J.C."/>
            <person name="Kagawa T.F."/>
            <person name="Liu W."/>
            <person name="Song Y."/>
            <person name="Salvetti E."/>
            <person name="Wrobel A."/>
            <person name="Rasinkangas P."/>
            <person name="Parkhill J."/>
            <person name="Rea M.C."/>
            <person name="O'Sullivan O."/>
            <person name="Ritari J."/>
            <person name="Douillard F.P."/>
            <person name="Paul Ross R."/>
            <person name="Yang R."/>
            <person name="Briner A.E."/>
            <person name="Felis G.E."/>
            <person name="de Vos W.M."/>
            <person name="Barrangou R."/>
            <person name="Klaenhammer T.R."/>
            <person name="Caufield P.W."/>
            <person name="Cui Y."/>
            <person name="Zhang H."/>
            <person name="O'Toole P.W."/>
        </authorList>
    </citation>
    <scope>NUCLEOTIDE SEQUENCE [LARGE SCALE GENOMIC DNA]</scope>
    <source>
        <strain evidence="4 5">DSM 23365</strain>
    </source>
</reference>
<evidence type="ECO:0000313" key="4">
    <source>
        <dbReference type="EMBL" id="KRN21357.1"/>
    </source>
</evidence>
<proteinExistence type="predicted"/>
<evidence type="ECO:0000259" key="3">
    <source>
        <dbReference type="PROSITE" id="PS50887"/>
    </source>
</evidence>
<dbReference type="RefSeq" id="WP_054734722.1">
    <property type="nucleotide sequence ID" value="NZ_AYZM01000117.1"/>
</dbReference>
<dbReference type="Proteomes" id="UP000051442">
    <property type="component" value="Unassembled WGS sequence"/>
</dbReference>
<sequence length="613" mass="70274">MQLHISFPLFIMRVITVSFFSIGFIQYFHRLWIDAFENEEMPVGARRLRRVLLTLVSVVLALFIHFAAMAYIHNDSAVLYHNWALFVLTLPVLYEGFNRFEEGLQFATMMLIWYMHHEPNFFQPKTLIALVGFLVIVLALKRYHQFVIVHWWAGMVSGGVLAALFWSTVPPVSMGVAMTPSLEVEAVVLYTLMIAFVLGYWLRQYREDLKNHELAQLAHYEEGTRQNQQAAYQAELQMLFSRSLLNGESLTFATLDLDHFKQVNDQYGHLAGNAVLIGVADTVKTILDKADVPLMKTQLTGETFNIVFPNRSAEAVMPVIKDCWQAIRKQEYDYEGRGIAVTASVGVTALRQTDKSVNDVYKRADDALSKCKRNGRDIITFDDKLVSGVDKIEKKLADYRYIGQGVYDLTKPEIPKCYHELLLRSHDASQDRWYLPDTFEIPVWIQIHLLKTVMSHTTLQNFNVNLTADQFKDLDFAEALTQFAESPDGPDNLTVEITDLSDSQTTRRISAIYRAAGMKILIDDVGSDNDFEIVRNSMPYINGIKFAMQNLRKTTNASELRERVKFWRQVADENDLTFILEGVETKEDLEMAQELKVANVQGYYFSKPEPFRA</sequence>
<evidence type="ECO:0000259" key="2">
    <source>
        <dbReference type="PROSITE" id="PS50883"/>
    </source>
</evidence>
<feature type="transmembrane region" description="Helical" evidence="1">
    <location>
        <begin position="7"/>
        <end position="28"/>
    </location>
</feature>
<dbReference type="PANTHER" id="PTHR33121:SF71">
    <property type="entry name" value="OXYGEN SENSOR PROTEIN DOSP"/>
    <property type="match status" value="1"/>
</dbReference>
<dbReference type="AlphaFoldDB" id="A0A0R2F937"/>
<feature type="transmembrane region" description="Helical" evidence="1">
    <location>
        <begin position="121"/>
        <end position="140"/>
    </location>
</feature>
<dbReference type="SUPFAM" id="SSF141868">
    <property type="entry name" value="EAL domain-like"/>
    <property type="match status" value="1"/>
</dbReference>
<dbReference type="PANTHER" id="PTHR33121">
    <property type="entry name" value="CYCLIC DI-GMP PHOSPHODIESTERASE PDEF"/>
    <property type="match status" value="1"/>
</dbReference>
<feature type="transmembrane region" description="Helical" evidence="1">
    <location>
        <begin position="147"/>
        <end position="166"/>
    </location>
</feature>
<dbReference type="Gene3D" id="3.30.70.270">
    <property type="match status" value="1"/>
</dbReference>
<dbReference type="PATRIC" id="fig|1423804.4.peg.1181"/>
<keyword evidence="1" id="KW-1133">Transmembrane helix</keyword>
<organism evidence="4 5">
    <name type="scientific">Secundilactobacillus similis DSM 23365 = JCM 2765</name>
    <dbReference type="NCBI Taxonomy" id="1423804"/>
    <lineage>
        <taxon>Bacteria</taxon>
        <taxon>Bacillati</taxon>
        <taxon>Bacillota</taxon>
        <taxon>Bacilli</taxon>
        <taxon>Lactobacillales</taxon>
        <taxon>Lactobacillaceae</taxon>
        <taxon>Secundilactobacillus</taxon>
    </lineage>
</organism>
<feature type="domain" description="GGDEF" evidence="3">
    <location>
        <begin position="248"/>
        <end position="384"/>
    </location>
</feature>
<dbReference type="SUPFAM" id="SSF55073">
    <property type="entry name" value="Nucleotide cyclase"/>
    <property type="match status" value="1"/>
</dbReference>
<dbReference type="OrthoDB" id="2249567at2"/>
<dbReference type="Gene3D" id="3.20.20.450">
    <property type="entry name" value="EAL domain"/>
    <property type="match status" value="1"/>
</dbReference>
<dbReference type="InterPro" id="IPR035919">
    <property type="entry name" value="EAL_sf"/>
</dbReference>
<dbReference type="PROSITE" id="PS50883">
    <property type="entry name" value="EAL"/>
    <property type="match status" value="1"/>
</dbReference>
<evidence type="ECO:0000313" key="5">
    <source>
        <dbReference type="Proteomes" id="UP000051442"/>
    </source>
</evidence>
<dbReference type="STRING" id="1423804.FD14_GL001099"/>
<dbReference type="InterPro" id="IPR029787">
    <property type="entry name" value="Nucleotide_cyclase"/>
</dbReference>
<keyword evidence="5" id="KW-1185">Reference proteome</keyword>
<dbReference type="NCBIfam" id="TIGR00254">
    <property type="entry name" value="GGDEF"/>
    <property type="match status" value="1"/>
</dbReference>
<name>A0A0R2F937_9LACO</name>
<dbReference type="PROSITE" id="PS50887">
    <property type="entry name" value="GGDEF"/>
    <property type="match status" value="1"/>
</dbReference>
<keyword evidence="1" id="KW-0472">Membrane</keyword>
<dbReference type="CDD" id="cd01949">
    <property type="entry name" value="GGDEF"/>
    <property type="match status" value="1"/>
</dbReference>
<dbReference type="InterPro" id="IPR001633">
    <property type="entry name" value="EAL_dom"/>
</dbReference>
<dbReference type="EMBL" id="AYZM01000117">
    <property type="protein sequence ID" value="KRN21357.1"/>
    <property type="molecule type" value="Genomic_DNA"/>
</dbReference>